<reference evidence="1 2" key="1">
    <citation type="journal article" date="2019" name="Nat. Microbiol.">
        <title>Mediterranean grassland soil C-N compound turnover is dependent on rainfall and depth, and is mediated by genomically divergent microorganisms.</title>
        <authorList>
            <person name="Diamond S."/>
            <person name="Andeer P.F."/>
            <person name="Li Z."/>
            <person name="Crits-Christoph A."/>
            <person name="Burstein D."/>
            <person name="Anantharaman K."/>
            <person name="Lane K.R."/>
            <person name="Thomas B.C."/>
            <person name="Pan C."/>
            <person name="Northen T.R."/>
            <person name="Banfield J.F."/>
        </authorList>
    </citation>
    <scope>NUCLEOTIDE SEQUENCE [LARGE SCALE GENOMIC DNA]</scope>
    <source>
        <strain evidence="1">NP_5</strain>
    </source>
</reference>
<proteinExistence type="predicted"/>
<name>A0A537M426_9BACT</name>
<dbReference type="Proteomes" id="UP000320393">
    <property type="component" value="Unassembled WGS sequence"/>
</dbReference>
<accession>A0A537M426</accession>
<sequence length="70" mass="8177">MARLALWVRCAACREAFDTGIRIDRRNFDRATFATNYHTCPRCKARGIFHKEDYLLRDAPAWSPAHRRGP</sequence>
<dbReference type="EMBL" id="VBAM01000077">
    <property type="protein sequence ID" value="TMJ15030.1"/>
    <property type="molecule type" value="Genomic_DNA"/>
</dbReference>
<gene>
    <name evidence="1" type="ORF">E6H02_02550</name>
</gene>
<evidence type="ECO:0000313" key="1">
    <source>
        <dbReference type="EMBL" id="TMJ15030.1"/>
    </source>
</evidence>
<protein>
    <submittedName>
        <fullName evidence="1">Uncharacterized protein</fullName>
    </submittedName>
</protein>
<dbReference type="AlphaFoldDB" id="A0A537M426"/>
<comment type="caution">
    <text evidence="1">The sequence shown here is derived from an EMBL/GenBank/DDBJ whole genome shotgun (WGS) entry which is preliminary data.</text>
</comment>
<organism evidence="1 2">
    <name type="scientific">Candidatus Segetimicrobium genomatis</name>
    <dbReference type="NCBI Taxonomy" id="2569760"/>
    <lineage>
        <taxon>Bacteria</taxon>
        <taxon>Bacillati</taxon>
        <taxon>Candidatus Sysuimicrobiota</taxon>
        <taxon>Candidatus Sysuimicrobiia</taxon>
        <taxon>Candidatus Sysuimicrobiales</taxon>
        <taxon>Candidatus Segetimicrobiaceae</taxon>
        <taxon>Candidatus Segetimicrobium</taxon>
    </lineage>
</organism>
<evidence type="ECO:0000313" key="2">
    <source>
        <dbReference type="Proteomes" id="UP000320393"/>
    </source>
</evidence>